<sequence length="173" mass="19207">MTFGDRLYADSVVTPAQLIMTLCQLKFVCGKTWDELKPINVERARYCNDCQKAVFMAKTLPELHLASELGRCVGIADDNDFIGVIGEPEGGGFEWMEPGFFEGLTVRLSKRPSPERLQRLRLLFPKLFDGSATEQLLLAGSSTTIEELGPRERELLAQEISSNAPEIQLAKAS</sequence>
<comment type="caution">
    <text evidence="1">The sequence shown here is derived from an EMBL/GenBank/DDBJ whole genome shotgun (WGS) entry which is preliminary data.</text>
</comment>
<gene>
    <name evidence="1" type="ORF">C0Q88_25980</name>
</gene>
<dbReference type="EMBL" id="PKQE01000010">
    <property type="protein sequence ID" value="PLC39851.1"/>
    <property type="molecule type" value="Genomic_DNA"/>
</dbReference>
<reference evidence="1 2" key="1">
    <citation type="submission" date="2017-12" db="EMBL/GenBank/DDBJ databases">
        <title>Draft genome sequence of Ralstonia pickettii 52.</title>
        <authorList>
            <person name="Zheng B."/>
        </authorList>
    </citation>
    <scope>NUCLEOTIDE SEQUENCE [LARGE SCALE GENOMIC DNA]</scope>
    <source>
        <strain evidence="1 2">52</strain>
    </source>
</reference>
<dbReference type="AlphaFoldDB" id="A0A2N4TJK2"/>
<proteinExistence type="predicted"/>
<protein>
    <submittedName>
        <fullName evidence="1">Uncharacterized protein</fullName>
    </submittedName>
</protein>
<evidence type="ECO:0000313" key="1">
    <source>
        <dbReference type="EMBL" id="PLC39851.1"/>
    </source>
</evidence>
<evidence type="ECO:0000313" key="2">
    <source>
        <dbReference type="Proteomes" id="UP000234456"/>
    </source>
</evidence>
<accession>A0A2N4TJK2</accession>
<organism evidence="1 2">
    <name type="scientific">Ralstonia pickettii</name>
    <name type="common">Burkholderia pickettii</name>
    <dbReference type="NCBI Taxonomy" id="329"/>
    <lineage>
        <taxon>Bacteria</taxon>
        <taxon>Pseudomonadati</taxon>
        <taxon>Pseudomonadota</taxon>
        <taxon>Betaproteobacteria</taxon>
        <taxon>Burkholderiales</taxon>
        <taxon>Burkholderiaceae</taxon>
        <taxon>Ralstonia</taxon>
    </lineage>
</organism>
<dbReference type="Proteomes" id="UP000234456">
    <property type="component" value="Unassembled WGS sequence"/>
</dbReference>
<name>A0A2N4TJK2_RALPI</name>